<proteinExistence type="predicted"/>
<dbReference type="EMBL" id="RBDX01000008">
    <property type="protein sequence ID" value="RKN09400.1"/>
    <property type="molecule type" value="Genomic_DNA"/>
</dbReference>
<name>A0A3A9W940_9ACTN</name>
<sequence>MSAYQIRTGDRAAIVAGLRELADFLADHPDVLVPPYASVSVIVRADDADVRRSVAEAVAAPLGVPVEYFGGGHYAAHRDFGPVAYHVIAPPPERRPT</sequence>
<dbReference type="RefSeq" id="WP_120697177.1">
    <property type="nucleotide sequence ID" value="NZ_RBDX01000008.1"/>
</dbReference>
<reference evidence="3 4" key="1">
    <citation type="submission" date="2018-09" db="EMBL/GenBank/DDBJ databases">
        <title>Streptomyces sp. nov. DS1-2, an endophytic actinomycete isolated from roots of Dendrobium scabrilingue.</title>
        <authorList>
            <person name="Kuncharoen N."/>
            <person name="Kudo T."/>
            <person name="Ohkuma M."/>
            <person name="Yuki M."/>
            <person name="Tanasupawat S."/>
        </authorList>
    </citation>
    <scope>NUCLEOTIDE SEQUENCE [LARGE SCALE GENOMIC DNA]</scope>
    <source>
        <strain evidence="1 4">AZ1-7</strain>
        <strain evidence="2 3">DS1-2</strain>
    </source>
</reference>
<dbReference type="AlphaFoldDB" id="A0A3A9W940"/>
<gene>
    <name evidence="2" type="ORF">D7318_13360</name>
    <name evidence="1" type="ORF">D7319_13165</name>
</gene>
<dbReference type="Proteomes" id="UP000268652">
    <property type="component" value="Unassembled WGS sequence"/>
</dbReference>
<comment type="caution">
    <text evidence="1">The sequence shown here is derived from an EMBL/GenBank/DDBJ whole genome shotgun (WGS) entry which is preliminary data.</text>
</comment>
<dbReference type="EMBL" id="RBDY01000008">
    <property type="protein sequence ID" value="RKN23002.1"/>
    <property type="molecule type" value="Genomic_DNA"/>
</dbReference>
<evidence type="ECO:0000313" key="1">
    <source>
        <dbReference type="EMBL" id="RKN09400.1"/>
    </source>
</evidence>
<evidence type="ECO:0000313" key="4">
    <source>
        <dbReference type="Proteomes" id="UP000275024"/>
    </source>
</evidence>
<keyword evidence="3" id="KW-1185">Reference proteome</keyword>
<dbReference type="Proteomes" id="UP000275024">
    <property type="component" value="Unassembled WGS sequence"/>
</dbReference>
<organism evidence="1 4">
    <name type="scientific">Streptomyces radicis</name>
    <dbReference type="NCBI Taxonomy" id="1750517"/>
    <lineage>
        <taxon>Bacteria</taxon>
        <taxon>Bacillati</taxon>
        <taxon>Actinomycetota</taxon>
        <taxon>Actinomycetes</taxon>
        <taxon>Kitasatosporales</taxon>
        <taxon>Streptomycetaceae</taxon>
        <taxon>Streptomyces</taxon>
    </lineage>
</organism>
<evidence type="ECO:0000313" key="2">
    <source>
        <dbReference type="EMBL" id="RKN23002.1"/>
    </source>
</evidence>
<protein>
    <submittedName>
        <fullName evidence="1">Uncharacterized protein</fullName>
    </submittedName>
</protein>
<evidence type="ECO:0000313" key="3">
    <source>
        <dbReference type="Proteomes" id="UP000268652"/>
    </source>
</evidence>
<dbReference type="OrthoDB" id="3530961at2"/>
<accession>A0A3A9W940</accession>